<reference evidence="2 3" key="1">
    <citation type="submission" date="2021-01" db="EMBL/GenBank/DDBJ databases">
        <title>Whole genome shotgun sequence of Catellatospora bangladeshensis NBRC 107357.</title>
        <authorList>
            <person name="Komaki H."/>
            <person name="Tamura T."/>
        </authorList>
    </citation>
    <scope>NUCLEOTIDE SEQUENCE [LARGE SCALE GENOMIC DNA]</scope>
    <source>
        <strain evidence="2 3">NBRC 107357</strain>
    </source>
</reference>
<accession>A0A8J3JBB6</accession>
<dbReference type="EMBL" id="BONF01000011">
    <property type="protein sequence ID" value="GIF81081.1"/>
    <property type="molecule type" value="Genomic_DNA"/>
</dbReference>
<dbReference type="Pfam" id="PF00535">
    <property type="entry name" value="Glycos_transf_2"/>
    <property type="match status" value="1"/>
</dbReference>
<comment type="caution">
    <text evidence="2">The sequence shown here is derived from an EMBL/GenBank/DDBJ whole genome shotgun (WGS) entry which is preliminary data.</text>
</comment>
<dbReference type="Proteomes" id="UP000601223">
    <property type="component" value="Unassembled WGS sequence"/>
</dbReference>
<dbReference type="InterPro" id="IPR001173">
    <property type="entry name" value="Glyco_trans_2-like"/>
</dbReference>
<dbReference type="SUPFAM" id="SSF53448">
    <property type="entry name" value="Nucleotide-diphospho-sugar transferases"/>
    <property type="match status" value="1"/>
</dbReference>
<dbReference type="AlphaFoldDB" id="A0A8J3JBB6"/>
<dbReference type="PANTHER" id="PTHR43685:SF3">
    <property type="entry name" value="SLR2126 PROTEIN"/>
    <property type="match status" value="1"/>
</dbReference>
<organism evidence="2 3">
    <name type="scientific">Catellatospora bangladeshensis</name>
    <dbReference type="NCBI Taxonomy" id="310355"/>
    <lineage>
        <taxon>Bacteria</taxon>
        <taxon>Bacillati</taxon>
        <taxon>Actinomycetota</taxon>
        <taxon>Actinomycetes</taxon>
        <taxon>Micromonosporales</taxon>
        <taxon>Micromonosporaceae</taxon>
        <taxon>Catellatospora</taxon>
    </lineage>
</organism>
<protein>
    <recommendedName>
        <fullName evidence="1">Glycosyltransferase 2-like domain-containing protein</fullName>
    </recommendedName>
</protein>
<name>A0A8J3JBB6_9ACTN</name>
<dbReference type="InterPro" id="IPR029044">
    <property type="entry name" value="Nucleotide-diphossugar_trans"/>
</dbReference>
<dbReference type="InterPro" id="IPR050834">
    <property type="entry name" value="Glycosyltransf_2"/>
</dbReference>
<keyword evidence="3" id="KW-1185">Reference proteome</keyword>
<feature type="domain" description="Glycosyltransferase 2-like" evidence="1">
    <location>
        <begin position="17"/>
        <end position="138"/>
    </location>
</feature>
<evidence type="ECO:0000259" key="1">
    <source>
        <dbReference type="Pfam" id="PF00535"/>
    </source>
</evidence>
<evidence type="ECO:0000313" key="2">
    <source>
        <dbReference type="EMBL" id="GIF81081.1"/>
    </source>
</evidence>
<evidence type="ECO:0000313" key="3">
    <source>
        <dbReference type="Proteomes" id="UP000601223"/>
    </source>
</evidence>
<sequence length="448" mass="49510">MDAAPPLERRAMSPRLSVLIPTFGDAHTLALTLAALRRQTLDPALFEVVVVNDGSDPAPYAELTGAVYPFAFRFDSLPENRGRAAARNRAVALAAGELLCFLDSDVLAEPRLLERHLAFHDRRDGPAVLIGKRYEGDWAVLAAALEGAPLTHELAGPRHEDFRFRVPGRDESPQEWLAGAPWVFALTNNVSLPRQAVLDAGGFDEAYGTRWGFEDTDLALRVHRVLGDAAFGYDPLAAGFHVPAVRDLANLQQDYGVNLELFRDRHRCLDAELVDLPAPTEVTRKIRHYRQALAACAEHGVGRLAEVWPVLGAEFGGRAVLWQAFGTDEVPLGERAVTHDHGRPRSDSNLHLLGTWSPYPDGAFEAVVSVDVWRLYEQRELSRLLRVGLRQAGEVVLVYTHGPAVKALPADLPVLTGPEFFASLLRRRYPQTRTEHFGEITLFRITAA</sequence>
<proteinExistence type="predicted"/>
<dbReference type="CDD" id="cd00761">
    <property type="entry name" value="Glyco_tranf_GTA_type"/>
    <property type="match status" value="1"/>
</dbReference>
<gene>
    <name evidence="2" type="ORF">Cba03nite_24300</name>
</gene>
<dbReference type="Gene3D" id="3.90.550.10">
    <property type="entry name" value="Spore Coat Polysaccharide Biosynthesis Protein SpsA, Chain A"/>
    <property type="match status" value="1"/>
</dbReference>
<dbReference type="PANTHER" id="PTHR43685">
    <property type="entry name" value="GLYCOSYLTRANSFERASE"/>
    <property type="match status" value="1"/>
</dbReference>